<name>A0A183G749_HELPZ</name>
<dbReference type="EMBL" id="UZAH01030102">
    <property type="protein sequence ID" value="VDP09272.1"/>
    <property type="molecule type" value="Genomic_DNA"/>
</dbReference>
<proteinExistence type="predicted"/>
<evidence type="ECO:0000313" key="1">
    <source>
        <dbReference type="EMBL" id="VDP09272.1"/>
    </source>
</evidence>
<reference evidence="3" key="2">
    <citation type="submission" date="2019-09" db="UniProtKB">
        <authorList>
            <consortium name="WormBaseParasite"/>
        </authorList>
    </citation>
    <scope>IDENTIFICATION</scope>
</reference>
<reference evidence="1 2" key="1">
    <citation type="submission" date="2018-11" db="EMBL/GenBank/DDBJ databases">
        <authorList>
            <consortium name="Pathogen Informatics"/>
        </authorList>
    </citation>
    <scope>NUCLEOTIDE SEQUENCE [LARGE SCALE GENOMIC DNA]</scope>
</reference>
<accession>A0A183G749</accession>
<evidence type="ECO:0000313" key="3">
    <source>
        <dbReference type="WBParaSite" id="HPBE_0001757901-mRNA-1"/>
    </source>
</evidence>
<protein>
    <submittedName>
        <fullName evidence="1 3">Uncharacterized protein</fullName>
    </submittedName>
</protein>
<dbReference type="AlphaFoldDB" id="A0A183G749"/>
<gene>
    <name evidence="1" type="ORF">HPBE_LOCUS17578</name>
</gene>
<organism evidence="2 3">
    <name type="scientific">Heligmosomoides polygyrus</name>
    <name type="common">Parasitic roundworm</name>
    <dbReference type="NCBI Taxonomy" id="6339"/>
    <lineage>
        <taxon>Eukaryota</taxon>
        <taxon>Metazoa</taxon>
        <taxon>Ecdysozoa</taxon>
        <taxon>Nematoda</taxon>
        <taxon>Chromadorea</taxon>
        <taxon>Rhabditida</taxon>
        <taxon>Rhabditina</taxon>
        <taxon>Rhabditomorpha</taxon>
        <taxon>Strongyloidea</taxon>
        <taxon>Heligmosomidae</taxon>
        <taxon>Heligmosomoides</taxon>
    </lineage>
</organism>
<evidence type="ECO:0000313" key="2">
    <source>
        <dbReference type="Proteomes" id="UP000050761"/>
    </source>
</evidence>
<dbReference type="WBParaSite" id="HPBE_0001757901-mRNA-1">
    <property type="protein sequence ID" value="HPBE_0001757901-mRNA-1"/>
    <property type="gene ID" value="HPBE_0001757901"/>
</dbReference>
<dbReference type="Proteomes" id="UP000050761">
    <property type="component" value="Unassembled WGS sequence"/>
</dbReference>
<accession>A0A3P8A7D8</accession>
<keyword evidence="2" id="KW-1185">Reference proteome</keyword>
<sequence>MLIEHGEKQRLPCIRRDNTLESVLIQLTLIAFLKYWKEANHRRRMTIENFMSLIARNLKNDADKFDLELSLTDRNIKVVK</sequence>